<keyword evidence="7 8" id="KW-0472">Membrane</keyword>
<evidence type="ECO:0000256" key="7">
    <source>
        <dbReference type="ARBA" id="ARBA00023136"/>
    </source>
</evidence>
<evidence type="ECO:0000256" key="6">
    <source>
        <dbReference type="ARBA" id="ARBA00022989"/>
    </source>
</evidence>
<feature type="transmembrane region" description="Helical" evidence="8">
    <location>
        <begin position="152"/>
        <end position="168"/>
    </location>
</feature>
<dbReference type="InterPro" id="IPR037185">
    <property type="entry name" value="EmrE-like"/>
</dbReference>
<comment type="caution">
    <text evidence="10">The sequence shown here is derived from an EMBL/GenBank/DDBJ whole genome shotgun (WGS) entry which is preliminary data.</text>
</comment>
<feature type="transmembrane region" description="Helical" evidence="8">
    <location>
        <begin position="268"/>
        <end position="286"/>
    </location>
</feature>
<dbReference type="PANTHER" id="PTHR22911:SF137">
    <property type="entry name" value="SOLUTE CARRIER FAMILY 35 MEMBER G2-RELATED"/>
    <property type="match status" value="1"/>
</dbReference>
<evidence type="ECO:0000256" key="8">
    <source>
        <dbReference type="SAM" id="Phobius"/>
    </source>
</evidence>
<dbReference type="SUPFAM" id="SSF103481">
    <property type="entry name" value="Multidrug resistance efflux transporter EmrE"/>
    <property type="match status" value="2"/>
</dbReference>
<dbReference type="RefSeq" id="WP_341628624.1">
    <property type="nucleotide sequence ID" value="NZ_JBAKBA010000034.1"/>
</dbReference>
<dbReference type="NCBIfam" id="TIGR00688">
    <property type="entry name" value="rarD"/>
    <property type="match status" value="1"/>
</dbReference>
<keyword evidence="4" id="KW-1003">Cell membrane</keyword>
<feature type="transmembrane region" description="Helical" evidence="8">
    <location>
        <begin position="105"/>
        <end position="122"/>
    </location>
</feature>
<evidence type="ECO:0000256" key="5">
    <source>
        <dbReference type="ARBA" id="ARBA00022692"/>
    </source>
</evidence>
<dbReference type="Gene3D" id="1.10.3730.20">
    <property type="match status" value="1"/>
</dbReference>
<comment type="similarity">
    <text evidence="2">Belongs to the EamA transporter family.</text>
</comment>
<protein>
    <submittedName>
        <fullName evidence="10">EamA family transporter RarD</fullName>
    </submittedName>
</protein>
<reference evidence="10 11" key="1">
    <citation type="submission" date="2024-02" db="EMBL/GenBank/DDBJ databases">
        <title>Bacteria isolated from the canopy kelp, Nereocystis luetkeana.</title>
        <authorList>
            <person name="Pfister C.A."/>
            <person name="Younker I.T."/>
            <person name="Light S.H."/>
        </authorList>
    </citation>
    <scope>NUCLEOTIDE SEQUENCE [LARGE SCALE GENOMIC DNA]</scope>
    <source>
        <strain evidence="10 11">TI.2.07</strain>
    </source>
</reference>
<feature type="transmembrane region" description="Helical" evidence="8">
    <location>
        <begin position="129"/>
        <end position="146"/>
    </location>
</feature>
<feature type="domain" description="EamA" evidence="9">
    <location>
        <begin position="9"/>
        <end position="143"/>
    </location>
</feature>
<dbReference type="PANTHER" id="PTHR22911">
    <property type="entry name" value="ACYL-MALONYL CONDENSING ENZYME-RELATED"/>
    <property type="match status" value="1"/>
</dbReference>
<dbReference type="Pfam" id="PF00892">
    <property type="entry name" value="EamA"/>
    <property type="match status" value="1"/>
</dbReference>
<feature type="transmembrane region" description="Helical" evidence="8">
    <location>
        <begin position="70"/>
        <end position="93"/>
    </location>
</feature>
<gene>
    <name evidence="10" type="primary">rarD</name>
    <name evidence="10" type="ORF">V6255_13440</name>
</gene>
<evidence type="ECO:0000256" key="3">
    <source>
        <dbReference type="ARBA" id="ARBA00022448"/>
    </source>
</evidence>
<dbReference type="InterPro" id="IPR000620">
    <property type="entry name" value="EamA_dom"/>
</dbReference>
<comment type="subcellular location">
    <subcellularLocation>
        <location evidence="1">Cell membrane</location>
        <topology evidence="1">Multi-pass membrane protein</topology>
    </subcellularLocation>
</comment>
<dbReference type="Proteomes" id="UP001366060">
    <property type="component" value="Unassembled WGS sequence"/>
</dbReference>
<feature type="transmembrane region" description="Helical" evidence="8">
    <location>
        <begin position="40"/>
        <end position="58"/>
    </location>
</feature>
<evidence type="ECO:0000313" key="11">
    <source>
        <dbReference type="Proteomes" id="UP001366060"/>
    </source>
</evidence>
<dbReference type="InterPro" id="IPR004626">
    <property type="entry name" value="RarD"/>
</dbReference>
<proteinExistence type="inferred from homology"/>
<dbReference type="EMBL" id="JBAKBA010000034">
    <property type="protein sequence ID" value="MEL0660140.1"/>
    <property type="molecule type" value="Genomic_DNA"/>
</dbReference>
<keyword evidence="6 8" id="KW-1133">Transmembrane helix</keyword>
<name>A0ABU9HE05_9GAMM</name>
<evidence type="ECO:0000259" key="9">
    <source>
        <dbReference type="Pfam" id="PF00892"/>
    </source>
</evidence>
<feature type="transmembrane region" description="Helical" evidence="8">
    <location>
        <begin position="243"/>
        <end position="262"/>
    </location>
</feature>
<sequence length="295" mass="33689">MNKLSESQLGIFYALGAYLMWGIAPLYFKHLGFIPVYEILAHRVIWSVVVTALLVSYLKDWSNVLSVCRSYKSLMMLTMTSLLISCNWLVFIWAINNGKMLEASLGYFINPIVNVMLGLVFLSERLSRLKWFAVFLAFIGVAVQAWQLGELPWVSLVLPFSFAFYGLLRKKVKVKAITGLLLETMVVLPIAAFYLMVITHSDTSNLFNNDWSLNVWLMLTGVVTAMPLIFFGQAALRLPLSTLGFFQYLAPSLLFLFAVLLYDEPISFIKMFTFACIWSGILLFVFENKLIKWFK</sequence>
<feature type="transmembrane region" description="Helical" evidence="8">
    <location>
        <begin position="180"/>
        <end position="199"/>
    </location>
</feature>
<evidence type="ECO:0000256" key="1">
    <source>
        <dbReference type="ARBA" id="ARBA00004651"/>
    </source>
</evidence>
<keyword evidence="3" id="KW-0813">Transport</keyword>
<organism evidence="10 11">
    <name type="scientific">Psychromonas arctica</name>
    <dbReference type="NCBI Taxonomy" id="168275"/>
    <lineage>
        <taxon>Bacteria</taxon>
        <taxon>Pseudomonadati</taxon>
        <taxon>Pseudomonadota</taxon>
        <taxon>Gammaproteobacteria</taxon>
        <taxon>Alteromonadales</taxon>
        <taxon>Psychromonadaceae</taxon>
        <taxon>Psychromonas</taxon>
    </lineage>
</organism>
<accession>A0ABU9HE05</accession>
<evidence type="ECO:0000256" key="4">
    <source>
        <dbReference type="ARBA" id="ARBA00022475"/>
    </source>
</evidence>
<evidence type="ECO:0000313" key="10">
    <source>
        <dbReference type="EMBL" id="MEL0660140.1"/>
    </source>
</evidence>
<feature type="transmembrane region" description="Helical" evidence="8">
    <location>
        <begin position="211"/>
        <end position="231"/>
    </location>
</feature>
<keyword evidence="11" id="KW-1185">Reference proteome</keyword>
<feature type="transmembrane region" description="Helical" evidence="8">
    <location>
        <begin position="9"/>
        <end position="28"/>
    </location>
</feature>
<evidence type="ECO:0000256" key="2">
    <source>
        <dbReference type="ARBA" id="ARBA00007362"/>
    </source>
</evidence>
<keyword evidence="5 8" id="KW-0812">Transmembrane</keyword>